<dbReference type="EMBL" id="LXFE01000593">
    <property type="protein sequence ID" value="OLL24866.1"/>
    <property type="molecule type" value="Genomic_DNA"/>
</dbReference>
<evidence type="ECO:0000259" key="5">
    <source>
        <dbReference type="PROSITE" id="PS50280"/>
    </source>
</evidence>
<dbReference type="GO" id="GO:0008270">
    <property type="term" value="F:zinc ion binding"/>
    <property type="evidence" value="ECO:0007669"/>
    <property type="project" value="UniProtKB-KW"/>
</dbReference>
<keyword evidence="1" id="KW-0479">Metal-binding</keyword>
<dbReference type="PANTHER" id="PTHR12197:SF251">
    <property type="entry name" value="EG:BACR7C10.4 PROTEIN"/>
    <property type="match status" value="1"/>
</dbReference>
<accession>A0A1U7LQB9</accession>
<dbReference type="Gene3D" id="1.25.40.10">
    <property type="entry name" value="Tetratricopeptide repeat domain"/>
    <property type="match status" value="1"/>
</dbReference>
<dbReference type="PANTHER" id="PTHR12197">
    <property type="entry name" value="HISTONE-LYSINE N-METHYLTRANSFERASE SMYD"/>
    <property type="match status" value="1"/>
</dbReference>
<dbReference type="InterPro" id="IPR002893">
    <property type="entry name" value="Znf_MYND"/>
</dbReference>
<dbReference type="SUPFAM" id="SSF82199">
    <property type="entry name" value="SET domain"/>
    <property type="match status" value="1"/>
</dbReference>
<keyword evidence="7" id="KW-0489">Methyltransferase</keyword>
<dbReference type="Pfam" id="PF01753">
    <property type="entry name" value="zf-MYND"/>
    <property type="match status" value="1"/>
</dbReference>
<dbReference type="GO" id="GO:0008168">
    <property type="term" value="F:methyltransferase activity"/>
    <property type="evidence" value="ECO:0007669"/>
    <property type="project" value="UniProtKB-KW"/>
</dbReference>
<reference evidence="7 8" key="1">
    <citation type="submission" date="2016-04" db="EMBL/GenBank/DDBJ databases">
        <title>Evolutionary innovation and constraint leading to complex multicellularity in the Ascomycota.</title>
        <authorList>
            <person name="Cisse O."/>
            <person name="Nguyen A."/>
            <person name="Hewitt D.A."/>
            <person name="Jedd G."/>
            <person name="Stajich J.E."/>
        </authorList>
    </citation>
    <scope>NUCLEOTIDE SEQUENCE [LARGE SCALE GENOMIC DNA]</scope>
    <source>
        <strain evidence="7 8">DAH-3</strain>
    </source>
</reference>
<dbReference type="Gene3D" id="6.10.140.2220">
    <property type="match status" value="1"/>
</dbReference>
<dbReference type="InterPro" id="IPR050869">
    <property type="entry name" value="H3K4_H4K5_MeTrfase"/>
</dbReference>
<organism evidence="7 8">
    <name type="scientific">Neolecta irregularis (strain DAH-3)</name>
    <dbReference type="NCBI Taxonomy" id="1198029"/>
    <lineage>
        <taxon>Eukaryota</taxon>
        <taxon>Fungi</taxon>
        <taxon>Dikarya</taxon>
        <taxon>Ascomycota</taxon>
        <taxon>Taphrinomycotina</taxon>
        <taxon>Neolectales</taxon>
        <taxon>Neolectaceae</taxon>
        <taxon>Neolecta</taxon>
    </lineage>
</organism>
<dbReference type="Pfam" id="PF00856">
    <property type="entry name" value="SET"/>
    <property type="match status" value="1"/>
</dbReference>
<evidence type="ECO:0000256" key="3">
    <source>
        <dbReference type="ARBA" id="ARBA00022833"/>
    </source>
</evidence>
<dbReference type="AlphaFoldDB" id="A0A1U7LQB9"/>
<evidence type="ECO:0000256" key="1">
    <source>
        <dbReference type="ARBA" id="ARBA00022723"/>
    </source>
</evidence>
<keyword evidence="3" id="KW-0862">Zinc</keyword>
<protein>
    <submittedName>
        <fullName evidence="7">N-lysine methyltransferase SMYD2-B</fullName>
    </submittedName>
</protein>
<keyword evidence="2 4" id="KW-0863">Zinc-finger</keyword>
<dbReference type="PROSITE" id="PS50280">
    <property type="entry name" value="SET"/>
    <property type="match status" value="1"/>
</dbReference>
<dbReference type="GO" id="GO:0032259">
    <property type="term" value="P:methylation"/>
    <property type="evidence" value="ECO:0007669"/>
    <property type="project" value="UniProtKB-KW"/>
</dbReference>
<evidence type="ECO:0000313" key="8">
    <source>
        <dbReference type="Proteomes" id="UP000186594"/>
    </source>
</evidence>
<evidence type="ECO:0000256" key="2">
    <source>
        <dbReference type="ARBA" id="ARBA00022771"/>
    </source>
</evidence>
<keyword evidence="8" id="KW-1185">Reference proteome</keyword>
<dbReference type="STRING" id="1198029.A0A1U7LQB9"/>
<sequence length="411" mass="46907">MLRQENSVQLGNSTVASQSIECGTSIASHKPLVIVLSGSNHCSTCLRVTTLKHCAKCKEIAYCSISCQKTGWIDACHKAWCGKEADDWTDDERLIARLGYIMQIPGTEQRIFEGLLESNDCDISMRIADRIAAKTGFLKCNIRCWARKNLRNSFTILDDCFREIGLGVYPSASANYNHSCWPNAIYFFKGRDLVIKAIRDLEPNTEIQIAYLDIRKPEQERKTYLKEVYSFDCICEACEGFGWMRGLGELRRTADSQDRMIGNIDNYLTLARLSIDNILENRTNISFDWLSLEINQFSSVPQLFNYMAIRLCSEAFEDSLEQQDWPKATKYGLLVLNFYLHVLPFGYPVTGIFAGDLCAVMFNERHLQKTGEDISFMKRIVEFARWNLQKTIGGSLLDNVDIVMEELDKLT</sequence>
<dbReference type="Gene3D" id="2.170.270.10">
    <property type="entry name" value="SET domain"/>
    <property type="match status" value="1"/>
</dbReference>
<dbReference type="InterPro" id="IPR001214">
    <property type="entry name" value="SET_dom"/>
</dbReference>
<gene>
    <name evidence="7" type="ORF">NEOLI_002913</name>
</gene>
<dbReference type="OMA" id="HYKSPGE"/>
<dbReference type="PROSITE" id="PS50865">
    <property type="entry name" value="ZF_MYND_2"/>
    <property type="match status" value="1"/>
</dbReference>
<evidence type="ECO:0000259" key="6">
    <source>
        <dbReference type="PROSITE" id="PS50865"/>
    </source>
</evidence>
<dbReference type="GO" id="GO:0005634">
    <property type="term" value="C:nucleus"/>
    <property type="evidence" value="ECO:0007669"/>
    <property type="project" value="TreeGrafter"/>
</dbReference>
<feature type="domain" description="SET" evidence="5">
    <location>
        <begin position="1"/>
        <end position="212"/>
    </location>
</feature>
<dbReference type="InterPro" id="IPR046341">
    <property type="entry name" value="SET_dom_sf"/>
</dbReference>
<dbReference type="OrthoDB" id="5945798at2759"/>
<name>A0A1U7LQB9_NEOID</name>
<keyword evidence="7" id="KW-0808">Transferase</keyword>
<dbReference type="Proteomes" id="UP000186594">
    <property type="component" value="Unassembled WGS sequence"/>
</dbReference>
<proteinExistence type="predicted"/>
<evidence type="ECO:0000256" key="4">
    <source>
        <dbReference type="PROSITE-ProRule" id="PRU00134"/>
    </source>
</evidence>
<evidence type="ECO:0000313" key="7">
    <source>
        <dbReference type="EMBL" id="OLL24866.1"/>
    </source>
</evidence>
<comment type="caution">
    <text evidence="7">The sequence shown here is derived from an EMBL/GenBank/DDBJ whole genome shotgun (WGS) entry which is preliminary data.</text>
</comment>
<dbReference type="InterPro" id="IPR011990">
    <property type="entry name" value="TPR-like_helical_dom_sf"/>
</dbReference>
<feature type="domain" description="MYND-type" evidence="6">
    <location>
        <begin position="42"/>
        <end position="81"/>
    </location>
</feature>